<dbReference type="AlphaFoldDB" id="A0A3E2V1D9"/>
<protein>
    <submittedName>
        <fullName evidence="2">Uncharacterized protein</fullName>
    </submittedName>
</protein>
<sequence>MADAEVIQVSDYGAHPTQYGNLSDGNLYAMYRESVYRSLSESQKLDLLQETVNRDAAARGEVGSPKVRFENMPSRTDGYAEKGVISVNRDLAVNGTRTATYQGKTLQHTINDYNIQSLVTVLHENVHCYQDQIIDGTIRNADPQLAAEYRANDFTISMVQQGNNLDFGSQYLTGETSNGYYIYYFQATERDAFRWSEEEASRIVQELTAKYGMEPSFEAYEKTLQANGYSVMEAEAIQRFQNPDFVKDLNQVLMNQYYGTHKSVDARTEQAVKNEMVQSRQALQPVTTRSLSTGKEQQNMSFQYTPMTVEEYDQFLRNAVNEYYVHAMNDPNMSKEEALRTSGEAAERYLTAVEEYKAAMENNAENKIGAVNDNLNTGGPVEQASAGAVNEQTEQTSVNTGVDAGTDVGVSNSEGCDEDVGLGGDLDL</sequence>
<evidence type="ECO:0000313" key="3">
    <source>
        <dbReference type="Proteomes" id="UP000261079"/>
    </source>
</evidence>
<evidence type="ECO:0000313" key="2">
    <source>
        <dbReference type="EMBL" id="RGC03616.1"/>
    </source>
</evidence>
<dbReference type="Proteomes" id="UP000261079">
    <property type="component" value="Unassembled WGS sequence"/>
</dbReference>
<accession>A0A3E2V1D9</accession>
<feature type="region of interest" description="Disordered" evidence="1">
    <location>
        <begin position="370"/>
        <end position="428"/>
    </location>
</feature>
<feature type="compositionally biased region" description="Polar residues" evidence="1">
    <location>
        <begin position="390"/>
        <end position="400"/>
    </location>
</feature>
<organism evidence="2 3">
    <name type="scientific">Faecalibacterium prausnitzii</name>
    <dbReference type="NCBI Taxonomy" id="853"/>
    <lineage>
        <taxon>Bacteria</taxon>
        <taxon>Bacillati</taxon>
        <taxon>Bacillota</taxon>
        <taxon>Clostridia</taxon>
        <taxon>Eubacteriales</taxon>
        <taxon>Oscillospiraceae</taxon>
        <taxon>Faecalibacterium</taxon>
    </lineage>
</organism>
<dbReference type="EMBL" id="QVEZ01000015">
    <property type="protein sequence ID" value="RGC03616.1"/>
    <property type="molecule type" value="Genomic_DNA"/>
</dbReference>
<feature type="compositionally biased region" description="Acidic residues" evidence="1">
    <location>
        <begin position="415"/>
        <end position="428"/>
    </location>
</feature>
<gene>
    <name evidence="2" type="ORF">DW905_14050</name>
</gene>
<reference evidence="2 3" key="1">
    <citation type="submission" date="2018-08" db="EMBL/GenBank/DDBJ databases">
        <title>A genome reference for cultivated species of the human gut microbiota.</title>
        <authorList>
            <person name="Zou Y."/>
            <person name="Xue W."/>
            <person name="Luo G."/>
        </authorList>
    </citation>
    <scope>NUCLEOTIDE SEQUENCE [LARGE SCALE GENOMIC DNA]</scope>
    <source>
        <strain evidence="2 3">AM42-11AC</strain>
    </source>
</reference>
<evidence type="ECO:0000256" key="1">
    <source>
        <dbReference type="SAM" id="MobiDB-lite"/>
    </source>
</evidence>
<name>A0A3E2V1D9_9FIRM</name>
<comment type="caution">
    <text evidence="2">The sequence shown here is derived from an EMBL/GenBank/DDBJ whole genome shotgun (WGS) entry which is preliminary data.</text>
</comment>
<proteinExistence type="predicted"/>